<feature type="coiled-coil region" evidence="1">
    <location>
        <begin position="474"/>
        <end position="508"/>
    </location>
</feature>
<feature type="coiled-coil region" evidence="1">
    <location>
        <begin position="731"/>
        <end position="762"/>
    </location>
</feature>
<keyword evidence="3" id="KW-1185">Reference proteome</keyword>
<gene>
    <name evidence="4" type="primary">LOC113415298</name>
</gene>
<protein>
    <submittedName>
        <fullName evidence="4">Centromere-associated protein E-like</fullName>
    </submittedName>
</protein>
<keyword evidence="1" id="KW-0175">Coiled coil</keyword>
<dbReference type="Proteomes" id="UP000504612">
    <property type="component" value="Unplaced"/>
</dbReference>
<evidence type="ECO:0000313" key="4">
    <source>
        <dbReference type="RefSeq" id="XP_026528414.1"/>
    </source>
</evidence>
<feature type="compositionally biased region" description="Polar residues" evidence="2">
    <location>
        <begin position="915"/>
        <end position="931"/>
    </location>
</feature>
<dbReference type="GeneID" id="113415298"/>
<evidence type="ECO:0000256" key="1">
    <source>
        <dbReference type="SAM" id="Coils"/>
    </source>
</evidence>
<sequence length="931" mass="108269">MVEELKGKTLAPDSQISKIDEELKQKAEDTQLELEKLLSYVKLQEDEVNTQKNLVLEEQQKFQKLEEEFKEETKKLKEKIQHLENNSCKLQQLLCLKEEESQQNVEITKDAEQLESISESQIEALQREKAELVQKVQSTEENIKYISQEKEHLRTEMEVLQTEKDNMIQTVHRLTVTIERLVPVNLELQQELKEANNSLREHKEMVEELKEKIVSTDFQTLKIHEELKKKSEDSQLELEKLMYVKSQENEVNIQNLLLEKQQMFQKFEQEIKEETKHLKEKALLQKESDDLQQVVQNIREETQSQLQETLSENTAKDSEMNVKRKTQDCFEILETKIFRIMESLKKFPELEKRSEYFIKISLQIKNQFNSKKAVIAKWLPDISPQEANNIKRLQTEDERISNILYNLLNKLQYLFSCVCNKRKEYYTNVSQYTRELLDERKNQHAQRMQIQELGKPHLKQQGPGSQQSGLSELMQSLDGLTEQMSKEVSEMEEELGGTEVMLQELEHKNIEVEQYLERCSYVDLQGFEATIKQNIEKFQSIIQFLRPKAQPYFQARSALEAINANYCREIDATLKACREETKELILQLDMLGKDQKSCGVANTSREEENHKLRYKLEATEQDTKNLQLKIQELESIINEGSKNLQEKEKTIAILEMKLNVKASKNEVIKLQAALEEKENCLRDALSEREALKAQVDKGVGLYKEEIEGLRTQLVKAEMARMKQSKLFDREMANAKALADHREEQLRKLKEELRKARQEQDATVMFNEDPPQPFKPITCGGGSGIIQSTHVLVLKSKHATLQKEYTQLKKQHDLLLTNEHLLKEEVKKWKERAVKRRERALGDTVEEHKIKSPRKAPASSLLAVPASPCKQCSMQPILPLDTPQPMPSNSQSVFFGNSCLGITENTESGRGESEENNFNNWLSSDVSNCKTQ</sequence>
<evidence type="ECO:0000256" key="2">
    <source>
        <dbReference type="SAM" id="MobiDB-lite"/>
    </source>
</evidence>
<dbReference type="AlphaFoldDB" id="A0A6J1UKN9"/>
<proteinExistence type="predicted"/>
<feature type="coiled-coil region" evidence="1">
    <location>
        <begin position="616"/>
        <end position="694"/>
    </location>
</feature>
<dbReference type="KEGG" id="nss:113415298"/>
<accession>A0A6J1UKN9</accession>
<dbReference type="RefSeq" id="XP_026528414.1">
    <property type="nucleotide sequence ID" value="XM_026672629.1"/>
</dbReference>
<organism evidence="3 4">
    <name type="scientific">Notechis scutatus</name>
    <name type="common">mainland tiger snake</name>
    <dbReference type="NCBI Taxonomy" id="8663"/>
    <lineage>
        <taxon>Eukaryota</taxon>
        <taxon>Metazoa</taxon>
        <taxon>Chordata</taxon>
        <taxon>Craniata</taxon>
        <taxon>Vertebrata</taxon>
        <taxon>Euteleostomi</taxon>
        <taxon>Lepidosauria</taxon>
        <taxon>Squamata</taxon>
        <taxon>Bifurcata</taxon>
        <taxon>Unidentata</taxon>
        <taxon>Episquamata</taxon>
        <taxon>Toxicofera</taxon>
        <taxon>Serpentes</taxon>
        <taxon>Colubroidea</taxon>
        <taxon>Elapidae</taxon>
        <taxon>Hydrophiinae</taxon>
        <taxon>Notechis</taxon>
    </lineage>
</organism>
<reference evidence="4" key="1">
    <citation type="submission" date="2025-08" db="UniProtKB">
        <authorList>
            <consortium name="RefSeq"/>
        </authorList>
    </citation>
    <scope>IDENTIFICATION</scope>
</reference>
<name>A0A6J1UKN9_9SAUR</name>
<evidence type="ECO:0000313" key="3">
    <source>
        <dbReference type="Proteomes" id="UP000504612"/>
    </source>
</evidence>
<feature type="coiled-coil region" evidence="1">
    <location>
        <begin position="48"/>
        <end position="212"/>
    </location>
</feature>
<feature type="region of interest" description="Disordered" evidence="2">
    <location>
        <begin position="904"/>
        <end position="931"/>
    </location>
</feature>